<organism evidence="4 5">
    <name type="scientific">Microbacterium aquimaris</name>
    <dbReference type="NCBI Taxonomy" id="459816"/>
    <lineage>
        <taxon>Bacteria</taxon>
        <taxon>Bacillati</taxon>
        <taxon>Actinomycetota</taxon>
        <taxon>Actinomycetes</taxon>
        <taxon>Micrococcales</taxon>
        <taxon>Microbacteriaceae</taxon>
        <taxon>Microbacterium</taxon>
    </lineage>
</organism>
<evidence type="ECO:0000256" key="1">
    <source>
        <dbReference type="SAM" id="MobiDB-lite"/>
    </source>
</evidence>
<feature type="domain" description="DUF4190" evidence="3">
    <location>
        <begin position="47"/>
        <end position="108"/>
    </location>
</feature>
<evidence type="ECO:0000313" key="4">
    <source>
        <dbReference type="EMBL" id="MDZ8162470.1"/>
    </source>
</evidence>
<keyword evidence="5" id="KW-1185">Reference proteome</keyword>
<feature type="compositionally biased region" description="Pro residues" evidence="1">
    <location>
        <begin position="7"/>
        <end position="22"/>
    </location>
</feature>
<proteinExistence type="predicted"/>
<name>A0ABU5N8Q5_9MICO</name>
<keyword evidence="2" id="KW-0472">Membrane</keyword>
<evidence type="ECO:0000313" key="5">
    <source>
        <dbReference type="Proteomes" id="UP001291912"/>
    </source>
</evidence>
<accession>A0ABU5N8Q5</accession>
<gene>
    <name evidence="4" type="ORF">R2Q92_11565</name>
</gene>
<dbReference type="Pfam" id="PF13828">
    <property type="entry name" value="DUF4190"/>
    <property type="match status" value="1"/>
</dbReference>
<feature type="region of interest" description="Disordered" evidence="1">
    <location>
        <begin position="1"/>
        <end position="23"/>
    </location>
</feature>
<comment type="caution">
    <text evidence="4">The sequence shown here is derived from an EMBL/GenBank/DDBJ whole genome shotgun (WGS) entry which is preliminary data.</text>
</comment>
<dbReference type="RefSeq" id="WP_194424925.1">
    <property type="nucleotide sequence ID" value="NZ_BAAAPT010000002.1"/>
</dbReference>
<keyword evidence="2" id="KW-0812">Transmembrane</keyword>
<reference evidence="4 5" key="1">
    <citation type="submission" date="2023-10" db="EMBL/GenBank/DDBJ databases">
        <title>Microbacterium xanthum sp. nov., isolated from seaweed.</title>
        <authorList>
            <person name="Lee S.D."/>
        </authorList>
    </citation>
    <scope>NUCLEOTIDE SEQUENCE [LARGE SCALE GENOMIC DNA]</scope>
    <source>
        <strain evidence="4 5">KCTC 19124</strain>
    </source>
</reference>
<dbReference type="InterPro" id="IPR025241">
    <property type="entry name" value="DUF4190"/>
</dbReference>
<protein>
    <submittedName>
        <fullName evidence="4">DUF4190 domain-containing protein</fullName>
    </submittedName>
</protein>
<feature type="transmembrane region" description="Helical" evidence="2">
    <location>
        <begin position="47"/>
        <end position="72"/>
    </location>
</feature>
<evidence type="ECO:0000259" key="3">
    <source>
        <dbReference type="Pfam" id="PF13828"/>
    </source>
</evidence>
<feature type="transmembrane region" description="Helical" evidence="2">
    <location>
        <begin position="93"/>
        <end position="120"/>
    </location>
</feature>
<evidence type="ECO:0000256" key="2">
    <source>
        <dbReference type="SAM" id="Phobius"/>
    </source>
</evidence>
<keyword evidence="2" id="KW-1133">Transmembrane helix</keyword>
<sequence>MTQPGPYEAPTPPGTHPAPAPGTHPGGYAPAYPAYPAYPTGPRTNSLAIVSLIASISAFVVLPFLGSLAGVITGHMALSQISRSGEQGRGLALAGLIVGYVGLGLVVLGIIAFALFWGFLFAAMSQAAYT</sequence>
<dbReference type="Proteomes" id="UP001291912">
    <property type="component" value="Unassembled WGS sequence"/>
</dbReference>
<dbReference type="EMBL" id="JAWJYN010000002">
    <property type="protein sequence ID" value="MDZ8162470.1"/>
    <property type="molecule type" value="Genomic_DNA"/>
</dbReference>